<keyword evidence="3" id="KW-1185">Reference proteome</keyword>
<dbReference type="RefSeq" id="WP_243263858.1">
    <property type="nucleotide sequence ID" value="NZ_CP085147.1"/>
</dbReference>
<name>A0ABY3ZS25_9RHOB</name>
<sequence>MTLETLIVIFGIAGNVGALYVAWRADKNAFKPTGRDEEHVKRFVETAPLHLLHGLTETSEPLPDQP</sequence>
<dbReference type="EMBL" id="CP085147">
    <property type="protein sequence ID" value="UOA16920.1"/>
    <property type="molecule type" value="Genomic_DNA"/>
</dbReference>
<proteinExistence type="predicted"/>
<geneLocation type="plasmid" evidence="2 3">
    <name>pDSM109990_c</name>
</geneLocation>
<keyword evidence="1" id="KW-1133">Transmembrane helix</keyword>
<organism evidence="2 3">
    <name type="scientific">Sulfitobacter dubius</name>
    <dbReference type="NCBI Taxonomy" id="218673"/>
    <lineage>
        <taxon>Bacteria</taxon>
        <taxon>Pseudomonadati</taxon>
        <taxon>Pseudomonadota</taxon>
        <taxon>Alphaproteobacteria</taxon>
        <taxon>Rhodobacterales</taxon>
        <taxon>Roseobacteraceae</taxon>
        <taxon>Sulfitobacter</taxon>
    </lineage>
</organism>
<keyword evidence="1" id="KW-0472">Membrane</keyword>
<feature type="transmembrane region" description="Helical" evidence="1">
    <location>
        <begin position="6"/>
        <end position="23"/>
    </location>
</feature>
<accession>A0ABY3ZS25</accession>
<keyword evidence="2" id="KW-0614">Plasmid</keyword>
<gene>
    <name evidence="2" type="ORF">DSM109990_03807</name>
</gene>
<evidence type="ECO:0000256" key="1">
    <source>
        <dbReference type="SAM" id="Phobius"/>
    </source>
</evidence>
<reference evidence="3" key="1">
    <citation type="journal article" date="2022" name="Microorganisms">
        <title>Beyond the ABCs#Discovery of Three New Plasmid Types in Rhodobacterales (RepQ, RepY, RepW).</title>
        <authorList>
            <person name="Freese H.M."/>
            <person name="Ringel V."/>
            <person name="Overmann J."/>
            <person name="Petersen J."/>
        </authorList>
    </citation>
    <scope>NUCLEOTIDE SEQUENCE [LARGE SCALE GENOMIC DNA]</scope>
    <source>
        <strain evidence="3">DSM 109990</strain>
        <plasmid evidence="3">pDSM109990_c</plasmid>
    </source>
</reference>
<evidence type="ECO:0000313" key="3">
    <source>
        <dbReference type="Proteomes" id="UP000831019"/>
    </source>
</evidence>
<dbReference type="Proteomes" id="UP000831019">
    <property type="component" value="Plasmid pDSM109990_c"/>
</dbReference>
<evidence type="ECO:0000313" key="2">
    <source>
        <dbReference type="EMBL" id="UOA16920.1"/>
    </source>
</evidence>
<keyword evidence="1" id="KW-0812">Transmembrane</keyword>
<protein>
    <submittedName>
        <fullName evidence="2">Uncharacterized protein</fullName>
    </submittedName>
</protein>